<protein>
    <submittedName>
        <fullName evidence="2">Uncharacterized protein</fullName>
    </submittedName>
</protein>
<evidence type="ECO:0000313" key="3">
    <source>
        <dbReference type="Proteomes" id="UP000266861"/>
    </source>
</evidence>
<dbReference type="AlphaFoldDB" id="A0A397JDH2"/>
<proteinExistence type="predicted"/>
<sequence>MQREEGEKGPITGRSVSDIEETTAKKLEPVFTESDSWLIQQNSSILSTRNQINS</sequence>
<gene>
    <name evidence="2" type="ORF">Glove_99g316</name>
</gene>
<comment type="caution">
    <text evidence="2">The sequence shown here is derived from an EMBL/GenBank/DDBJ whole genome shotgun (WGS) entry which is preliminary data.</text>
</comment>
<reference evidence="2 3" key="1">
    <citation type="submission" date="2018-08" db="EMBL/GenBank/DDBJ databases">
        <title>Genome and evolution of the arbuscular mycorrhizal fungus Diversispora epigaea (formerly Glomus versiforme) and its bacterial endosymbionts.</title>
        <authorList>
            <person name="Sun X."/>
            <person name="Fei Z."/>
            <person name="Harrison M."/>
        </authorList>
    </citation>
    <scope>NUCLEOTIDE SEQUENCE [LARGE SCALE GENOMIC DNA]</scope>
    <source>
        <strain evidence="2 3">IT104</strain>
    </source>
</reference>
<evidence type="ECO:0000256" key="1">
    <source>
        <dbReference type="SAM" id="MobiDB-lite"/>
    </source>
</evidence>
<accession>A0A397JDH2</accession>
<dbReference type="Proteomes" id="UP000266861">
    <property type="component" value="Unassembled WGS sequence"/>
</dbReference>
<keyword evidence="3" id="KW-1185">Reference proteome</keyword>
<name>A0A397JDH2_9GLOM</name>
<feature type="region of interest" description="Disordered" evidence="1">
    <location>
        <begin position="1"/>
        <end position="20"/>
    </location>
</feature>
<dbReference type="EMBL" id="PQFF01000092">
    <property type="protein sequence ID" value="RHZ83244.1"/>
    <property type="molecule type" value="Genomic_DNA"/>
</dbReference>
<evidence type="ECO:0000313" key="2">
    <source>
        <dbReference type="EMBL" id="RHZ83244.1"/>
    </source>
</evidence>
<organism evidence="2 3">
    <name type="scientific">Diversispora epigaea</name>
    <dbReference type="NCBI Taxonomy" id="1348612"/>
    <lineage>
        <taxon>Eukaryota</taxon>
        <taxon>Fungi</taxon>
        <taxon>Fungi incertae sedis</taxon>
        <taxon>Mucoromycota</taxon>
        <taxon>Glomeromycotina</taxon>
        <taxon>Glomeromycetes</taxon>
        <taxon>Diversisporales</taxon>
        <taxon>Diversisporaceae</taxon>
        <taxon>Diversispora</taxon>
    </lineage>
</organism>